<dbReference type="AlphaFoldDB" id="A0AAV2ZSF9"/>
<evidence type="ECO:0000313" key="2">
    <source>
        <dbReference type="EMBL" id="DBA17364.1"/>
    </source>
</evidence>
<name>A0AAV2ZSF9_PYXAD</name>
<evidence type="ECO:0000256" key="1">
    <source>
        <dbReference type="SAM" id="MobiDB-lite"/>
    </source>
</evidence>
<proteinExistence type="predicted"/>
<reference evidence="2" key="1">
    <citation type="thesis" date="2020" institute="ProQuest LLC" country="789 East Eisenhower Parkway, Ann Arbor, MI, USA">
        <title>Comparative Genomics and Chromosome Evolution.</title>
        <authorList>
            <person name="Mudd A.B."/>
        </authorList>
    </citation>
    <scope>NUCLEOTIDE SEQUENCE</scope>
    <source>
        <strain evidence="2">1538</strain>
        <tissue evidence="2">Blood</tissue>
    </source>
</reference>
<organism evidence="2 3">
    <name type="scientific">Pyxicephalus adspersus</name>
    <name type="common">African bullfrog</name>
    <dbReference type="NCBI Taxonomy" id="30357"/>
    <lineage>
        <taxon>Eukaryota</taxon>
        <taxon>Metazoa</taxon>
        <taxon>Chordata</taxon>
        <taxon>Craniata</taxon>
        <taxon>Vertebrata</taxon>
        <taxon>Euteleostomi</taxon>
        <taxon>Amphibia</taxon>
        <taxon>Batrachia</taxon>
        <taxon>Anura</taxon>
        <taxon>Neobatrachia</taxon>
        <taxon>Ranoidea</taxon>
        <taxon>Pyxicephalidae</taxon>
        <taxon>Pyxicephalinae</taxon>
        <taxon>Pyxicephalus</taxon>
    </lineage>
</organism>
<dbReference type="Proteomes" id="UP001181693">
    <property type="component" value="Unassembled WGS sequence"/>
</dbReference>
<dbReference type="PANTHER" id="PTHR34349:SF1">
    <property type="entry name" value="PROTEIN PHOSPHATASE 1 REGULATORY SUBUNIT 32"/>
    <property type="match status" value="1"/>
</dbReference>
<evidence type="ECO:0008006" key="4">
    <source>
        <dbReference type="Google" id="ProtNLM"/>
    </source>
</evidence>
<dbReference type="InterPro" id="IPR031410">
    <property type="entry name" value="SAXO4"/>
</dbReference>
<sequence>MGRIPTGSASPGTRGSSGGSSDPLNFYCTNYNSSYGHPQYVPGGVQHPGTLTHRSTGYQSNFRPAVYYSPNLDRKDNPPMGLMLRNNYTSITNRDFVSPQHATGTEPLPHMLYSPQSGFIRSSEVTIPKSRAVKSVHFDTRDHGSSIIAGVQPQHRPLLLVPHGKGSPEVENFRHGPSFMSTEYKTRFNAHSPHQTGSSQNAVVGAMENSGFTEGSAMEPITHHPYSQHRVPKGYHRLMGLSITKTDFLPGSLLQGREPLPALARNSERDSGFSRETDQVLRTSYLPDDNKSGNLTKQDDLLGRVHVGKKESSGFSNNNLKYVQPEKEPSHHYLTNYNQRYIDLTTRGKDREGWIRFGIQKQLHSGFSVNNEIHITGI</sequence>
<dbReference type="PANTHER" id="PTHR34349">
    <property type="entry name" value="PROTEIN PHOSPHATASE 1 REGULATORY SUBUNIT 32"/>
    <property type="match status" value="1"/>
</dbReference>
<keyword evidence="3" id="KW-1185">Reference proteome</keyword>
<dbReference type="Pfam" id="PF15691">
    <property type="entry name" value="PPP1R32"/>
    <property type="match status" value="1"/>
</dbReference>
<comment type="caution">
    <text evidence="2">The sequence shown here is derived from an EMBL/GenBank/DDBJ whole genome shotgun (WGS) entry which is preliminary data.</text>
</comment>
<protein>
    <recommendedName>
        <fullName evidence="4">Protein phosphatase 1 regulatory subunit 32</fullName>
    </recommendedName>
</protein>
<accession>A0AAV2ZSF9</accession>
<gene>
    <name evidence="2" type="ORF">GDO54_002828</name>
</gene>
<dbReference type="EMBL" id="DYDO01000010">
    <property type="protein sequence ID" value="DBA17364.1"/>
    <property type="molecule type" value="Genomic_DNA"/>
</dbReference>
<feature type="region of interest" description="Disordered" evidence="1">
    <location>
        <begin position="1"/>
        <end position="21"/>
    </location>
</feature>
<evidence type="ECO:0000313" key="3">
    <source>
        <dbReference type="Proteomes" id="UP001181693"/>
    </source>
</evidence>
<dbReference type="GO" id="GO:0019902">
    <property type="term" value="F:phosphatase binding"/>
    <property type="evidence" value="ECO:0007669"/>
    <property type="project" value="TreeGrafter"/>
</dbReference>